<evidence type="ECO:0000313" key="3">
    <source>
        <dbReference type="Proteomes" id="UP000075886"/>
    </source>
</evidence>
<reference evidence="3" key="1">
    <citation type="submission" date="2014-01" db="EMBL/GenBank/DDBJ databases">
        <title>The Genome Sequence of Anopheles farauti FAR1 (V2).</title>
        <authorList>
            <consortium name="The Broad Institute Genomics Platform"/>
            <person name="Neafsey D.E."/>
            <person name="Besansky N."/>
            <person name="Howell P."/>
            <person name="Walton C."/>
            <person name="Young S.K."/>
            <person name="Zeng Q."/>
            <person name="Gargeya S."/>
            <person name="Fitzgerald M."/>
            <person name="Haas B."/>
            <person name="Abouelleil A."/>
            <person name="Allen A.W."/>
            <person name="Alvarado L."/>
            <person name="Arachchi H.M."/>
            <person name="Berlin A.M."/>
            <person name="Chapman S.B."/>
            <person name="Gainer-Dewar J."/>
            <person name="Goldberg J."/>
            <person name="Griggs A."/>
            <person name="Gujja S."/>
            <person name="Hansen M."/>
            <person name="Howarth C."/>
            <person name="Imamovic A."/>
            <person name="Ireland A."/>
            <person name="Larimer J."/>
            <person name="McCowan C."/>
            <person name="Murphy C."/>
            <person name="Pearson M."/>
            <person name="Poon T.W."/>
            <person name="Priest M."/>
            <person name="Roberts A."/>
            <person name="Saif S."/>
            <person name="Shea T."/>
            <person name="Sisk P."/>
            <person name="Sykes S."/>
            <person name="Wortman J."/>
            <person name="Nusbaum C."/>
            <person name="Birren B."/>
        </authorList>
    </citation>
    <scope>NUCLEOTIDE SEQUENCE [LARGE SCALE GENOMIC DNA]</scope>
    <source>
        <strain evidence="3">FAR1</strain>
    </source>
</reference>
<dbReference type="EMBL" id="AXCN02001465">
    <property type="status" value="NOT_ANNOTATED_CDS"/>
    <property type="molecule type" value="Genomic_DNA"/>
</dbReference>
<evidence type="ECO:0000256" key="1">
    <source>
        <dbReference type="SAM" id="SignalP"/>
    </source>
</evidence>
<feature type="signal peptide" evidence="1">
    <location>
        <begin position="1"/>
        <end position="28"/>
    </location>
</feature>
<keyword evidence="3" id="KW-1185">Reference proteome</keyword>
<dbReference type="Proteomes" id="UP000075886">
    <property type="component" value="Unassembled WGS sequence"/>
</dbReference>
<dbReference type="VEuPathDB" id="VectorBase:AFAF012689"/>
<name>A0A182QLM5_9DIPT</name>
<organism evidence="2 3">
    <name type="scientific">Anopheles farauti</name>
    <dbReference type="NCBI Taxonomy" id="69004"/>
    <lineage>
        <taxon>Eukaryota</taxon>
        <taxon>Metazoa</taxon>
        <taxon>Ecdysozoa</taxon>
        <taxon>Arthropoda</taxon>
        <taxon>Hexapoda</taxon>
        <taxon>Insecta</taxon>
        <taxon>Pterygota</taxon>
        <taxon>Neoptera</taxon>
        <taxon>Endopterygota</taxon>
        <taxon>Diptera</taxon>
        <taxon>Nematocera</taxon>
        <taxon>Culicoidea</taxon>
        <taxon>Culicidae</taxon>
        <taxon>Anophelinae</taxon>
        <taxon>Anopheles</taxon>
    </lineage>
</organism>
<reference evidence="2" key="2">
    <citation type="submission" date="2020-05" db="UniProtKB">
        <authorList>
            <consortium name="EnsemblMetazoa"/>
        </authorList>
    </citation>
    <scope>IDENTIFICATION</scope>
    <source>
        <strain evidence="2">FAR1</strain>
    </source>
</reference>
<evidence type="ECO:0000313" key="2">
    <source>
        <dbReference type="EnsemblMetazoa" id="AFAF012689-PA"/>
    </source>
</evidence>
<sequence>MEQLPELITMKLVWFVVFLVALVCGAFGQECPQGFQQKDGQCVTSRPVHGQCPPSSNYNINTNLCVASS</sequence>
<protein>
    <recommendedName>
        <fullName evidence="4">Chitin-binding type-2 domain-containing protein</fullName>
    </recommendedName>
</protein>
<proteinExistence type="predicted"/>
<dbReference type="EnsemblMetazoa" id="AFAF012689-RA">
    <property type="protein sequence ID" value="AFAF012689-PA"/>
    <property type="gene ID" value="AFAF012689"/>
</dbReference>
<feature type="chain" id="PRO_5008133056" description="Chitin-binding type-2 domain-containing protein" evidence="1">
    <location>
        <begin position="29"/>
        <end position="69"/>
    </location>
</feature>
<accession>A0A182QLM5</accession>
<dbReference type="AlphaFoldDB" id="A0A182QLM5"/>
<evidence type="ECO:0008006" key="4">
    <source>
        <dbReference type="Google" id="ProtNLM"/>
    </source>
</evidence>
<keyword evidence="1" id="KW-0732">Signal</keyword>